<dbReference type="InterPro" id="IPR028000">
    <property type="entry name" value="Pma1"/>
</dbReference>
<keyword evidence="2" id="KW-0812">Transmembrane</keyword>
<evidence type="ECO:0000313" key="4">
    <source>
        <dbReference type="EMBL" id="GME66528.1"/>
    </source>
</evidence>
<dbReference type="Proteomes" id="UP001165120">
    <property type="component" value="Unassembled WGS sequence"/>
</dbReference>
<dbReference type="Pfam" id="PF14610">
    <property type="entry name" value="Psg1"/>
    <property type="match status" value="1"/>
</dbReference>
<feature type="chain" id="PRO_5040882468" evidence="3">
    <location>
        <begin position="20"/>
        <end position="362"/>
    </location>
</feature>
<proteinExistence type="predicted"/>
<dbReference type="EMBL" id="BSXN01000001">
    <property type="protein sequence ID" value="GME66528.1"/>
    <property type="molecule type" value="Genomic_DNA"/>
</dbReference>
<organism evidence="4 5">
    <name type="scientific">Candida boidinii</name>
    <name type="common">Yeast</name>
    <dbReference type="NCBI Taxonomy" id="5477"/>
    <lineage>
        <taxon>Eukaryota</taxon>
        <taxon>Fungi</taxon>
        <taxon>Dikarya</taxon>
        <taxon>Ascomycota</taxon>
        <taxon>Saccharomycotina</taxon>
        <taxon>Pichiomycetes</taxon>
        <taxon>Pichiales</taxon>
        <taxon>Pichiaceae</taxon>
        <taxon>Ogataea</taxon>
        <taxon>Ogataea/Candida clade</taxon>
    </lineage>
</organism>
<keyword evidence="2" id="KW-0472">Membrane</keyword>
<gene>
    <name evidence="4" type="ORF">Cboi02_000000100</name>
</gene>
<keyword evidence="3" id="KW-0732">Signal</keyword>
<name>A0A9W6WDJ3_CANBO</name>
<feature type="compositionally biased region" description="Polar residues" evidence="1">
    <location>
        <begin position="350"/>
        <end position="362"/>
    </location>
</feature>
<feature type="transmembrane region" description="Helical" evidence="2">
    <location>
        <begin position="266"/>
        <end position="289"/>
    </location>
</feature>
<evidence type="ECO:0000313" key="5">
    <source>
        <dbReference type="Proteomes" id="UP001165120"/>
    </source>
</evidence>
<comment type="caution">
    <text evidence="4">The sequence shown here is derived from an EMBL/GenBank/DDBJ whole genome shotgun (WGS) entry which is preliminary data.</text>
</comment>
<reference evidence="4" key="1">
    <citation type="submission" date="2023-04" db="EMBL/GenBank/DDBJ databases">
        <title>Candida boidinii NBRC 10035.</title>
        <authorList>
            <person name="Ichikawa N."/>
            <person name="Sato H."/>
            <person name="Tonouchi N."/>
        </authorList>
    </citation>
    <scope>NUCLEOTIDE SEQUENCE</scope>
    <source>
        <strain evidence="4">NBRC 10035</strain>
    </source>
</reference>
<sequence>MKFLTYTSVLALAATSVFSAAVVEKRDQKQNVLAEKVWTSTSNGVNVLVTPTAIDGVTISASPITSSATPWVSLDGSGIPYAVTPTVKDGTTISASPVPTQDDYPETTGGAAPVLRCTSDRLDSSDTDNPFCILKDAELVTGETYWVTWDPTYWGGNVERVRIQTKAYPLQDDDNALFTSDYVLNNNGYFAWYIKSTYKQPGTEGYFWLNIMPLVTSDTKAAHVGLANGPLLRIIDKVSDANTDIKRLPSDNVSAQSSGSNNKAKVIVPAVVVPVVVVAAIIFGVFFYFNKHRKNNENKGFFSNIKLGNSGYFGRSSQNSQAANVAATAGDNESITTNDLRSEYDARSLRTASTGQSANPFR</sequence>
<evidence type="ECO:0000256" key="2">
    <source>
        <dbReference type="SAM" id="Phobius"/>
    </source>
</evidence>
<protein>
    <submittedName>
        <fullName evidence="4">Unnamed protein product</fullName>
    </submittedName>
</protein>
<feature type="region of interest" description="Disordered" evidence="1">
    <location>
        <begin position="92"/>
        <end position="111"/>
    </location>
</feature>
<feature type="region of interest" description="Disordered" evidence="1">
    <location>
        <begin position="324"/>
        <end position="362"/>
    </location>
</feature>
<keyword evidence="5" id="KW-1185">Reference proteome</keyword>
<feature type="signal peptide" evidence="3">
    <location>
        <begin position="1"/>
        <end position="19"/>
    </location>
</feature>
<dbReference type="AlphaFoldDB" id="A0A9W6WDJ3"/>
<keyword evidence="2" id="KW-1133">Transmembrane helix</keyword>
<accession>A0A9W6WDJ3</accession>
<evidence type="ECO:0000256" key="1">
    <source>
        <dbReference type="SAM" id="MobiDB-lite"/>
    </source>
</evidence>
<evidence type="ECO:0000256" key="3">
    <source>
        <dbReference type="SAM" id="SignalP"/>
    </source>
</evidence>